<gene>
    <name evidence="2" type="ordered locus">ROP_pROB01-05360</name>
</gene>
<dbReference type="RefSeq" id="WP_012686996.1">
    <property type="nucleotide sequence ID" value="NC_012520.1"/>
</dbReference>
<feature type="region of interest" description="Disordered" evidence="1">
    <location>
        <begin position="129"/>
        <end position="149"/>
    </location>
</feature>
<dbReference type="HOGENOM" id="CLU_1748236_0_0_11"/>
<accession>C1BCI0</accession>
<dbReference type="EMBL" id="AP011116">
    <property type="protein sequence ID" value="BAH56035.1"/>
    <property type="molecule type" value="Genomic_DNA"/>
</dbReference>
<organism evidence="2 3">
    <name type="scientific">Rhodococcus opacus (strain B4)</name>
    <dbReference type="NCBI Taxonomy" id="632772"/>
    <lineage>
        <taxon>Bacteria</taxon>
        <taxon>Bacillati</taxon>
        <taxon>Actinomycetota</taxon>
        <taxon>Actinomycetes</taxon>
        <taxon>Mycobacteriales</taxon>
        <taxon>Nocardiaceae</taxon>
        <taxon>Rhodococcus</taxon>
    </lineage>
</organism>
<sequence>MILTSCSTTTDVPETFAATVTVTGEANLASAETGECTIGANRVSPGDTVVILGDTGSASARSPLEVGSIDQKPDGMGVCTYTAHFDDIPANQRSYNITVTSPINVTNFGLQSFTSAELKSGATYRLLQNAPPPAGGGIGSEVQDSDGTP</sequence>
<evidence type="ECO:0000256" key="1">
    <source>
        <dbReference type="SAM" id="MobiDB-lite"/>
    </source>
</evidence>
<dbReference type="Proteomes" id="UP000002212">
    <property type="component" value="Plasmid pROB01"/>
</dbReference>
<protein>
    <submittedName>
        <fullName evidence="2">Uncharacterized protein</fullName>
    </submittedName>
</protein>
<dbReference type="KEGG" id="rop:ROP_pROB01-05360"/>
<dbReference type="OrthoDB" id="4466883at2"/>
<dbReference type="AlphaFoldDB" id="C1BCI0"/>
<geneLocation type="plasmid" evidence="2 3">
    <name>pROB01</name>
</geneLocation>
<proteinExistence type="predicted"/>
<name>C1BCI0_RHOOB</name>
<keyword evidence="2" id="KW-0614">Plasmid</keyword>
<evidence type="ECO:0000313" key="2">
    <source>
        <dbReference type="EMBL" id="BAH56035.1"/>
    </source>
</evidence>
<reference evidence="2 3" key="1">
    <citation type="submission" date="2009-03" db="EMBL/GenBank/DDBJ databases">
        <title>Comparison of the complete genome sequences of Rhodococcus erythropolis PR4 and Rhodococcus opacus B4.</title>
        <authorList>
            <person name="Takarada H."/>
            <person name="Sekine M."/>
            <person name="Hosoyama A."/>
            <person name="Yamada R."/>
            <person name="Fujisawa T."/>
            <person name="Omata S."/>
            <person name="Shimizu A."/>
            <person name="Tsukatani N."/>
            <person name="Tanikawa S."/>
            <person name="Fujita N."/>
            <person name="Harayama S."/>
        </authorList>
    </citation>
    <scope>NUCLEOTIDE SEQUENCE [LARGE SCALE GENOMIC DNA]</scope>
    <source>
        <strain evidence="2 3">B4</strain>
        <plasmid evidence="2 3">pROB01</plasmid>
    </source>
</reference>
<dbReference type="PATRIC" id="fig|632772.20.peg.8296"/>
<evidence type="ECO:0000313" key="3">
    <source>
        <dbReference type="Proteomes" id="UP000002212"/>
    </source>
</evidence>